<keyword evidence="1" id="KW-0004">4Fe-4S</keyword>
<name>A0ABT7W7L0_9BORD</name>
<evidence type="ECO:0000256" key="5">
    <source>
        <dbReference type="ARBA" id="ARBA00023014"/>
    </source>
</evidence>
<dbReference type="Gene3D" id="3.50.50.60">
    <property type="entry name" value="FAD/NAD(P)-binding domain"/>
    <property type="match status" value="1"/>
</dbReference>
<keyword evidence="4" id="KW-0408">Iron</keyword>
<keyword evidence="5" id="KW-0411">Iron-sulfur</keyword>
<dbReference type="PANTHER" id="PTHR43498">
    <property type="entry name" value="FERREDOXIN:COB-COM HETERODISULFIDE REDUCTASE SUBUNIT A"/>
    <property type="match status" value="1"/>
</dbReference>
<dbReference type="PANTHER" id="PTHR43498:SF1">
    <property type="entry name" value="COB--COM HETERODISULFIDE REDUCTASE IRON-SULFUR SUBUNIT A"/>
    <property type="match status" value="1"/>
</dbReference>
<sequence length="450" mass="47962">MYVTEPSRQVPLHGEYDVVVLGGGPAGLLAAASAARNGASVLLLERYGFLGGMGTAAGVSNFCGLHANVHGDIRQVVHGMADELLDRMRALDGLNDPHLILGKIHAQAYDISAFKCAADGLLRDSGAQVLFHALAGGIVRGADGAVDALLLETKSGRRAVRGRVFIDCSGDADLAHWAGLPFEKGDGQGHMMYPTLMFKVGNVDGERAREAWKIIPQLMDEAEASGDFRFPRRGAIVRPQKHDYEWRVNVTQLSNPDGSAADGTDALSLSAGELEGRRQIVDYLAFLRARVPGFEQAYVLDIAPQLGIRETRRVVAEYMLSRDDVLGCADFTDSIGVNGWPLEIHVAGDVQWVWPPIPESRGYNQLPLRMIVPRQQAGAPSNVLVAGRCAGMTHEGQSAARVSGSCFVMGEAAGTAAALALQAGVAPGRLPASTVQEQLRRQGAFLGEPA</sequence>
<comment type="caution">
    <text evidence="6">The sequence shown here is derived from an EMBL/GenBank/DDBJ whole genome shotgun (WGS) entry which is preliminary data.</text>
</comment>
<protein>
    <submittedName>
        <fullName evidence="6">FAD-dependent oxidoreductase</fullName>
    </submittedName>
</protein>
<dbReference type="InterPro" id="IPR039650">
    <property type="entry name" value="HdrA-like"/>
</dbReference>
<reference evidence="6" key="1">
    <citation type="submission" date="2023-06" db="EMBL/GenBank/DDBJ databases">
        <title>full genome analysis of Phenantherene degrader P3.</title>
        <authorList>
            <person name="Akbar A."/>
            <person name="Rahmeh R."/>
            <person name="Kishk M."/>
        </authorList>
    </citation>
    <scope>NUCLEOTIDE SEQUENCE</scope>
    <source>
        <strain evidence="6">P3</strain>
    </source>
</reference>
<keyword evidence="2" id="KW-0479">Metal-binding</keyword>
<accession>A0ABT7W7L0</accession>
<keyword evidence="3" id="KW-0560">Oxidoreductase</keyword>
<evidence type="ECO:0000256" key="4">
    <source>
        <dbReference type="ARBA" id="ARBA00023004"/>
    </source>
</evidence>
<evidence type="ECO:0000256" key="3">
    <source>
        <dbReference type="ARBA" id="ARBA00023002"/>
    </source>
</evidence>
<organism evidence="6 7">
    <name type="scientific">Bordetella petrii</name>
    <dbReference type="NCBI Taxonomy" id="94624"/>
    <lineage>
        <taxon>Bacteria</taxon>
        <taxon>Pseudomonadati</taxon>
        <taxon>Pseudomonadota</taxon>
        <taxon>Betaproteobacteria</taxon>
        <taxon>Burkholderiales</taxon>
        <taxon>Alcaligenaceae</taxon>
        <taxon>Bordetella</taxon>
    </lineage>
</organism>
<dbReference type="EMBL" id="JAUDJE010000019">
    <property type="protein sequence ID" value="MDM9561169.1"/>
    <property type="molecule type" value="Genomic_DNA"/>
</dbReference>
<proteinExistence type="predicted"/>
<dbReference type="InterPro" id="IPR036188">
    <property type="entry name" value="FAD/NAD-bd_sf"/>
</dbReference>
<dbReference type="RefSeq" id="WP_289786394.1">
    <property type="nucleotide sequence ID" value="NZ_JAUDJE010000019.1"/>
</dbReference>
<evidence type="ECO:0000256" key="1">
    <source>
        <dbReference type="ARBA" id="ARBA00022485"/>
    </source>
</evidence>
<evidence type="ECO:0000313" key="6">
    <source>
        <dbReference type="EMBL" id="MDM9561169.1"/>
    </source>
</evidence>
<evidence type="ECO:0000313" key="7">
    <source>
        <dbReference type="Proteomes" id="UP001175604"/>
    </source>
</evidence>
<evidence type="ECO:0000256" key="2">
    <source>
        <dbReference type="ARBA" id="ARBA00022723"/>
    </source>
</evidence>
<dbReference type="PRINTS" id="PR00411">
    <property type="entry name" value="PNDRDTASEI"/>
</dbReference>
<dbReference type="Pfam" id="PF12831">
    <property type="entry name" value="FAD_oxidored"/>
    <property type="match status" value="1"/>
</dbReference>
<gene>
    <name evidence="6" type="ORF">QUC21_19190</name>
</gene>
<dbReference type="Proteomes" id="UP001175604">
    <property type="component" value="Unassembled WGS sequence"/>
</dbReference>
<dbReference type="SUPFAM" id="SSF51905">
    <property type="entry name" value="FAD/NAD(P)-binding domain"/>
    <property type="match status" value="1"/>
</dbReference>
<keyword evidence="7" id="KW-1185">Reference proteome</keyword>